<dbReference type="GO" id="GO:0005829">
    <property type="term" value="C:cytosol"/>
    <property type="evidence" value="ECO:0007669"/>
    <property type="project" value="TreeGrafter"/>
</dbReference>
<dbReference type="PANTHER" id="PTHR35089:SF1">
    <property type="entry name" value="CHAPERONE PROTEIN SKP"/>
    <property type="match status" value="1"/>
</dbReference>
<dbReference type="PANTHER" id="PTHR35089">
    <property type="entry name" value="CHAPERONE PROTEIN SKP"/>
    <property type="match status" value="1"/>
</dbReference>
<gene>
    <name evidence="4" type="ORF">OCK74_21380</name>
</gene>
<evidence type="ECO:0000256" key="1">
    <source>
        <dbReference type="ARBA" id="ARBA00009091"/>
    </source>
</evidence>
<dbReference type="InterPro" id="IPR024930">
    <property type="entry name" value="Skp_dom_sf"/>
</dbReference>
<dbReference type="Pfam" id="PF03938">
    <property type="entry name" value="OmpH"/>
    <property type="match status" value="1"/>
</dbReference>
<evidence type="ECO:0000313" key="5">
    <source>
        <dbReference type="Proteomes" id="UP001155483"/>
    </source>
</evidence>
<comment type="similarity">
    <text evidence="1">Belongs to the Skp family.</text>
</comment>
<comment type="caution">
    <text evidence="4">The sequence shown here is derived from an EMBL/GenBank/DDBJ whole genome shotgun (WGS) entry which is preliminary data.</text>
</comment>
<keyword evidence="2 3" id="KW-0732">Signal</keyword>
<name>A0A9X2XZQ8_9BACT</name>
<dbReference type="GO" id="GO:0051082">
    <property type="term" value="F:unfolded protein binding"/>
    <property type="evidence" value="ECO:0007669"/>
    <property type="project" value="InterPro"/>
</dbReference>
<dbReference type="SUPFAM" id="SSF111384">
    <property type="entry name" value="OmpH-like"/>
    <property type="match status" value="1"/>
</dbReference>
<feature type="chain" id="PRO_5040927578" evidence="3">
    <location>
        <begin position="23"/>
        <end position="182"/>
    </location>
</feature>
<keyword evidence="5" id="KW-1185">Reference proteome</keyword>
<reference evidence="4" key="2">
    <citation type="submission" date="2023-04" db="EMBL/GenBank/DDBJ databases">
        <title>Paracnuella aquatica gen. nov., sp. nov., a member of the family Chitinophagaceae isolated from a hot spring.</title>
        <authorList>
            <person name="Wang C."/>
        </authorList>
    </citation>
    <scope>NUCLEOTIDE SEQUENCE</scope>
    <source>
        <strain evidence="4">LB-8</strain>
    </source>
</reference>
<dbReference type="AlphaFoldDB" id="A0A9X2XZQ8"/>
<organism evidence="4 5">
    <name type="scientific">Paraflavisolibacter caeni</name>
    <dbReference type="NCBI Taxonomy" id="2982496"/>
    <lineage>
        <taxon>Bacteria</taxon>
        <taxon>Pseudomonadati</taxon>
        <taxon>Bacteroidota</taxon>
        <taxon>Chitinophagia</taxon>
        <taxon>Chitinophagales</taxon>
        <taxon>Chitinophagaceae</taxon>
        <taxon>Paraflavisolibacter</taxon>
    </lineage>
</organism>
<protein>
    <submittedName>
        <fullName evidence="4">OmpH family outer membrane protein</fullName>
    </submittedName>
</protein>
<feature type="signal peptide" evidence="3">
    <location>
        <begin position="1"/>
        <end position="22"/>
    </location>
</feature>
<dbReference type="InterPro" id="IPR005632">
    <property type="entry name" value="Chaperone_Skp"/>
</dbReference>
<dbReference type="Proteomes" id="UP001155483">
    <property type="component" value="Unassembled WGS sequence"/>
</dbReference>
<proteinExistence type="inferred from homology"/>
<accession>A0A9X2XZQ8</accession>
<evidence type="ECO:0000313" key="4">
    <source>
        <dbReference type="EMBL" id="MCU7551687.1"/>
    </source>
</evidence>
<dbReference type="SMART" id="SM00935">
    <property type="entry name" value="OmpH"/>
    <property type="match status" value="1"/>
</dbReference>
<reference evidence="4" key="1">
    <citation type="submission" date="2022-09" db="EMBL/GenBank/DDBJ databases">
        <authorList>
            <person name="Yuan C."/>
            <person name="Ke Z."/>
        </authorList>
    </citation>
    <scope>NUCLEOTIDE SEQUENCE</scope>
    <source>
        <strain evidence="4">LB-8</strain>
    </source>
</reference>
<sequence length="182" mass="20425">MNKIKLFIVALLIVLTAGSAMAQKTGYISVDQIVALMPETGRLDSLLRKYQADSLNPQFTYMVSEYNRKDSMVSTKDSAKLSKQVKDQIRQELQGYAYQIQNWQSIVQQQLQGKQQELLEPIYRKVEAAIQTTAKENGYAYVLNREALLVMPPADDLFPMVAKKLNLKVPPTAAASTGIPKK</sequence>
<dbReference type="GO" id="GO:0050821">
    <property type="term" value="P:protein stabilization"/>
    <property type="evidence" value="ECO:0007669"/>
    <property type="project" value="TreeGrafter"/>
</dbReference>
<dbReference type="Gene3D" id="3.30.910.20">
    <property type="entry name" value="Skp domain"/>
    <property type="match status" value="1"/>
</dbReference>
<dbReference type="RefSeq" id="WP_279299123.1">
    <property type="nucleotide sequence ID" value="NZ_JAOTIF010000022.1"/>
</dbReference>
<evidence type="ECO:0000256" key="3">
    <source>
        <dbReference type="SAM" id="SignalP"/>
    </source>
</evidence>
<evidence type="ECO:0000256" key="2">
    <source>
        <dbReference type="ARBA" id="ARBA00022729"/>
    </source>
</evidence>
<dbReference type="EMBL" id="JAOTIF010000022">
    <property type="protein sequence ID" value="MCU7551687.1"/>
    <property type="molecule type" value="Genomic_DNA"/>
</dbReference>